<keyword evidence="2" id="KW-0813">Transport</keyword>
<keyword evidence="3" id="KW-1003">Cell membrane</keyword>
<reference evidence="10 11" key="1">
    <citation type="submission" date="2019-10" db="EMBL/GenBank/DDBJ databases">
        <title>Alkaliphilus serpentinus sp. nov. and Alkaliphilus pronyensis sp. nov., two novel anaerobic alkaliphilic species isolated from the serpentinized-hosted hydrothermal field of the Prony Bay (New Caledonia).</title>
        <authorList>
            <person name="Postec A."/>
        </authorList>
    </citation>
    <scope>NUCLEOTIDE SEQUENCE [LARGE SCALE GENOMIC DNA]</scope>
    <source>
        <strain evidence="10 11">LacT</strain>
    </source>
</reference>
<accession>A0A833HPN0</accession>
<dbReference type="InterPro" id="IPR024989">
    <property type="entry name" value="MFS_assoc_dom"/>
</dbReference>
<feature type="transmembrane region" description="Helical" evidence="8">
    <location>
        <begin position="274"/>
        <end position="297"/>
    </location>
</feature>
<dbReference type="AlphaFoldDB" id="A0A833HPN0"/>
<evidence type="ECO:0000256" key="5">
    <source>
        <dbReference type="ARBA" id="ARBA00022692"/>
    </source>
</evidence>
<keyword evidence="7 8" id="KW-0472">Membrane</keyword>
<evidence type="ECO:0000256" key="3">
    <source>
        <dbReference type="ARBA" id="ARBA00022475"/>
    </source>
</evidence>
<feature type="transmembrane region" description="Helical" evidence="8">
    <location>
        <begin position="112"/>
        <end position="132"/>
    </location>
</feature>
<dbReference type="PANTHER" id="PTHR23522:SF10">
    <property type="entry name" value="3-PHENYLPROPIONIC ACID TRANSPORTER-RELATED"/>
    <property type="match status" value="1"/>
</dbReference>
<evidence type="ECO:0000256" key="8">
    <source>
        <dbReference type="SAM" id="Phobius"/>
    </source>
</evidence>
<organism evidence="10 11">
    <name type="scientific">Alkaliphilus serpentinus</name>
    <dbReference type="NCBI Taxonomy" id="1482731"/>
    <lineage>
        <taxon>Bacteria</taxon>
        <taxon>Bacillati</taxon>
        <taxon>Bacillota</taxon>
        <taxon>Clostridia</taxon>
        <taxon>Peptostreptococcales</taxon>
        <taxon>Natronincolaceae</taxon>
        <taxon>Alkaliphilus</taxon>
    </lineage>
</organism>
<feature type="transmembrane region" description="Helical" evidence="8">
    <location>
        <begin position="186"/>
        <end position="211"/>
    </location>
</feature>
<dbReference type="EMBL" id="WBZB01000014">
    <property type="protein sequence ID" value="KAB3531086.1"/>
    <property type="molecule type" value="Genomic_DNA"/>
</dbReference>
<feature type="transmembrane region" description="Helical" evidence="8">
    <location>
        <begin position="76"/>
        <end position="100"/>
    </location>
</feature>
<feature type="domain" description="Major facilitator superfamily (MFS) profile" evidence="9">
    <location>
        <begin position="1"/>
        <end position="364"/>
    </location>
</feature>
<feature type="transmembrane region" description="Helical" evidence="8">
    <location>
        <begin position="309"/>
        <end position="330"/>
    </location>
</feature>
<dbReference type="Proteomes" id="UP000465601">
    <property type="component" value="Unassembled WGS sequence"/>
</dbReference>
<name>A0A833HPN0_9FIRM</name>
<sequence>MAIFWAFIVPYLKSLGMNNTYIGIIASLMILSGVVGQFVTGYICDVKGTIKKIFIISMIILSISIIFFFQSQNSTYMMVFIVIIGFFQSSAMGLTDSWVLESDSEIKENFGGIRALGSAGWGISAILVGSLIDRMGWDIIYVLYGIMTILLLGALYNMKDAKGDKVNLTEGVTFKDIKELLINKSYVHLLVILFLLFSGLHAAGTFSPIIIQNYGGAKFHVGLYLFVAATSEIPMLFYAKRLKVKYKLTALLVFAALAMAIRMVLVAYSNSIAAVVSLGAMQFITFSIIVFISKYLIDEVSPPKTKTMAQMVGMAIYHGLSGIFSTSLSGWLSDNIGMKGMLLFQAGLSFVAIILSLRYHYNRWKILR</sequence>
<evidence type="ECO:0000256" key="6">
    <source>
        <dbReference type="ARBA" id="ARBA00022989"/>
    </source>
</evidence>
<comment type="caution">
    <text evidence="10">The sequence shown here is derived from an EMBL/GenBank/DDBJ whole genome shotgun (WGS) entry which is preliminary data.</text>
</comment>
<dbReference type="PANTHER" id="PTHR23522">
    <property type="entry name" value="BLL5896 PROTEIN"/>
    <property type="match status" value="1"/>
</dbReference>
<dbReference type="GO" id="GO:0005886">
    <property type="term" value="C:plasma membrane"/>
    <property type="evidence" value="ECO:0007669"/>
    <property type="project" value="UniProtKB-SubCell"/>
</dbReference>
<dbReference type="SUPFAM" id="SSF103473">
    <property type="entry name" value="MFS general substrate transporter"/>
    <property type="match status" value="1"/>
</dbReference>
<evidence type="ECO:0000256" key="7">
    <source>
        <dbReference type="ARBA" id="ARBA00023136"/>
    </source>
</evidence>
<dbReference type="Pfam" id="PF12832">
    <property type="entry name" value="MFS_1_like"/>
    <property type="match status" value="1"/>
</dbReference>
<comment type="subcellular location">
    <subcellularLocation>
        <location evidence="1">Cell inner membrane</location>
        <topology evidence="1">Multi-pass membrane protein</topology>
    </subcellularLocation>
</comment>
<keyword evidence="4" id="KW-0997">Cell inner membrane</keyword>
<proteinExistence type="predicted"/>
<keyword evidence="5 8" id="KW-0812">Transmembrane</keyword>
<feature type="transmembrane region" description="Helical" evidence="8">
    <location>
        <begin position="138"/>
        <end position="156"/>
    </location>
</feature>
<dbReference type="PROSITE" id="PS50850">
    <property type="entry name" value="MFS"/>
    <property type="match status" value="1"/>
</dbReference>
<evidence type="ECO:0000313" key="11">
    <source>
        <dbReference type="Proteomes" id="UP000465601"/>
    </source>
</evidence>
<dbReference type="Gene3D" id="1.20.1250.20">
    <property type="entry name" value="MFS general substrate transporter like domains"/>
    <property type="match status" value="2"/>
</dbReference>
<feature type="transmembrane region" description="Helical" evidence="8">
    <location>
        <begin position="250"/>
        <end position="268"/>
    </location>
</feature>
<keyword evidence="11" id="KW-1185">Reference proteome</keyword>
<feature type="transmembrane region" description="Helical" evidence="8">
    <location>
        <begin position="342"/>
        <end position="361"/>
    </location>
</feature>
<gene>
    <name evidence="10" type="ORF">F8153_05475</name>
</gene>
<dbReference type="GO" id="GO:0030395">
    <property type="term" value="F:lactose binding"/>
    <property type="evidence" value="ECO:0007669"/>
    <property type="project" value="TreeGrafter"/>
</dbReference>
<protein>
    <submittedName>
        <fullName evidence="10">MFS transporter</fullName>
    </submittedName>
</protein>
<evidence type="ECO:0000259" key="9">
    <source>
        <dbReference type="PROSITE" id="PS50850"/>
    </source>
</evidence>
<dbReference type="GO" id="GO:0015528">
    <property type="term" value="F:lactose:proton symporter activity"/>
    <property type="evidence" value="ECO:0007669"/>
    <property type="project" value="TreeGrafter"/>
</dbReference>
<evidence type="ECO:0000256" key="4">
    <source>
        <dbReference type="ARBA" id="ARBA00022519"/>
    </source>
</evidence>
<feature type="transmembrane region" description="Helical" evidence="8">
    <location>
        <begin position="20"/>
        <end position="44"/>
    </location>
</feature>
<dbReference type="InterPro" id="IPR036259">
    <property type="entry name" value="MFS_trans_sf"/>
</dbReference>
<feature type="transmembrane region" description="Helical" evidence="8">
    <location>
        <begin position="53"/>
        <end position="70"/>
    </location>
</feature>
<evidence type="ECO:0000256" key="2">
    <source>
        <dbReference type="ARBA" id="ARBA00022448"/>
    </source>
</evidence>
<evidence type="ECO:0000256" key="1">
    <source>
        <dbReference type="ARBA" id="ARBA00004429"/>
    </source>
</evidence>
<dbReference type="InterPro" id="IPR020846">
    <property type="entry name" value="MFS_dom"/>
</dbReference>
<evidence type="ECO:0000313" key="10">
    <source>
        <dbReference type="EMBL" id="KAB3531086.1"/>
    </source>
</evidence>
<keyword evidence="6 8" id="KW-1133">Transmembrane helix</keyword>